<accession>A0A084G3U8</accession>
<evidence type="ECO:0000256" key="1">
    <source>
        <dbReference type="ARBA" id="ARBA00004141"/>
    </source>
</evidence>
<sequence length="360" mass="41022">MKNPSCRIPIIVSSTSRILLTGATGYVSGTILDHLHLIKNEEPSIQGLTFDLLVRSEEAAKKLREAYGDRANPIQWAGLTDIPSSPKRPPTKACVHGLARRIKPGNAVPWLLHIAGCPNLGDRPLTETAYPDREWDDAGGNAVYEFLKAEDTETPLPAENHRVANMVCTWQALAHTVEHISIENYVNRLLYVVAFCFVKLSILAFYMRVDHRKYTRWAIYFLIFTVVGLTVSTALICIFECWPSALYWDLTDPLREKCMPAAQRQIFFEANGIINIVQDIFIYLLPVPMMRKLQVPRRQKFAVLFLFYIGIVALIAGGIRYYYVLKLKNEDDIWFYFSDSLNWCSIEVYTAIICRSASTF</sequence>
<evidence type="ECO:0000259" key="7">
    <source>
        <dbReference type="Pfam" id="PF20684"/>
    </source>
</evidence>
<dbReference type="PANTHER" id="PTHR33048">
    <property type="entry name" value="PTH11-LIKE INTEGRAL MEMBRANE PROTEIN (AFU_ORTHOLOGUE AFUA_5G11245)"/>
    <property type="match status" value="1"/>
</dbReference>
<reference evidence="8 9" key="1">
    <citation type="journal article" date="2014" name="Genome Announc.">
        <title>Draft genome sequence of the pathogenic fungus Scedosporium apiospermum.</title>
        <authorList>
            <person name="Vandeputte P."/>
            <person name="Ghamrawi S."/>
            <person name="Rechenmann M."/>
            <person name="Iltis A."/>
            <person name="Giraud S."/>
            <person name="Fleury M."/>
            <person name="Thornton C."/>
            <person name="Delhaes L."/>
            <person name="Meyer W."/>
            <person name="Papon N."/>
            <person name="Bouchara J.P."/>
        </authorList>
    </citation>
    <scope>NUCLEOTIDE SEQUENCE [LARGE SCALE GENOMIC DNA]</scope>
    <source>
        <strain evidence="8 9">IHEM 14462</strain>
    </source>
</reference>
<comment type="caution">
    <text evidence="8">The sequence shown here is derived from an EMBL/GenBank/DDBJ whole genome shotgun (WGS) entry which is preliminary data.</text>
</comment>
<evidence type="ECO:0000256" key="5">
    <source>
        <dbReference type="ARBA" id="ARBA00038359"/>
    </source>
</evidence>
<feature type="transmembrane region" description="Helical" evidence="6">
    <location>
        <begin position="219"/>
        <end position="246"/>
    </location>
</feature>
<comment type="subcellular location">
    <subcellularLocation>
        <location evidence="1">Membrane</location>
        <topology evidence="1">Multi-pass membrane protein</topology>
    </subcellularLocation>
</comment>
<dbReference type="Proteomes" id="UP000028545">
    <property type="component" value="Unassembled WGS sequence"/>
</dbReference>
<dbReference type="KEGG" id="sapo:SAPIO_CDS6405"/>
<keyword evidence="9" id="KW-1185">Reference proteome</keyword>
<gene>
    <name evidence="8" type="ORF">SAPIO_CDS6405</name>
</gene>
<comment type="similarity">
    <text evidence="5">Belongs to the SAT4 family.</text>
</comment>
<dbReference type="EMBL" id="JOWA01000103">
    <property type="protein sequence ID" value="KEZ42010.1"/>
    <property type="molecule type" value="Genomic_DNA"/>
</dbReference>
<keyword evidence="4 6" id="KW-0472">Membrane</keyword>
<evidence type="ECO:0000256" key="3">
    <source>
        <dbReference type="ARBA" id="ARBA00022989"/>
    </source>
</evidence>
<dbReference type="AlphaFoldDB" id="A0A084G3U8"/>
<organism evidence="8 9">
    <name type="scientific">Pseudallescheria apiosperma</name>
    <name type="common">Scedosporium apiospermum</name>
    <dbReference type="NCBI Taxonomy" id="563466"/>
    <lineage>
        <taxon>Eukaryota</taxon>
        <taxon>Fungi</taxon>
        <taxon>Dikarya</taxon>
        <taxon>Ascomycota</taxon>
        <taxon>Pezizomycotina</taxon>
        <taxon>Sordariomycetes</taxon>
        <taxon>Hypocreomycetidae</taxon>
        <taxon>Microascales</taxon>
        <taxon>Microascaceae</taxon>
        <taxon>Scedosporium</taxon>
    </lineage>
</organism>
<keyword evidence="3 6" id="KW-1133">Transmembrane helix</keyword>
<dbReference type="HOGENOM" id="CLU_769770_0_0_1"/>
<proteinExistence type="inferred from homology"/>
<dbReference type="OrthoDB" id="5273647at2759"/>
<dbReference type="InterPro" id="IPR049326">
    <property type="entry name" value="Rhodopsin_dom_fungi"/>
</dbReference>
<dbReference type="GeneID" id="27725477"/>
<dbReference type="Pfam" id="PF20684">
    <property type="entry name" value="Fung_rhodopsin"/>
    <property type="match status" value="1"/>
</dbReference>
<evidence type="ECO:0000313" key="9">
    <source>
        <dbReference type="Proteomes" id="UP000028545"/>
    </source>
</evidence>
<feature type="domain" description="Rhodopsin" evidence="7">
    <location>
        <begin position="175"/>
        <end position="357"/>
    </location>
</feature>
<evidence type="ECO:0000313" key="8">
    <source>
        <dbReference type="EMBL" id="KEZ42010.1"/>
    </source>
</evidence>
<evidence type="ECO:0000256" key="6">
    <source>
        <dbReference type="SAM" id="Phobius"/>
    </source>
</evidence>
<evidence type="ECO:0000256" key="2">
    <source>
        <dbReference type="ARBA" id="ARBA00022692"/>
    </source>
</evidence>
<keyword evidence="2 6" id="KW-0812">Transmembrane</keyword>
<feature type="transmembrane region" description="Helical" evidence="6">
    <location>
        <begin position="189"/>
        <end position="207"/>
    </location>
</feature>
<feature type="transmembrane region" description="Helical" evidence="6">
    <location>
        <begin position="266"/>
        <end position="289"/>
    </location>
</feature>
<dbReference type="GO" id="GO:0016020">
    <property type="term" value="C:membrane"/>
    <property type="evidence" value="ECO:0007669"/>
    <property type="project" value="UniProtKB-SubCell"/>
</dbReference>
<dbReference type="InterPro" id="IPR052337">
    <property type="entry name" value="SAT4-like"/>
</dbReference>
<dbReference type="RefSeq" id="XP_016641809.1">
    <property type="nucleotide sequence ID" value="XM_016788518.1"/>
</dbReference>
<dbReference type="VEuPathDB" id="FungiDB:SAPIO_CDS6405"/>
<feature type="transmembrane region" description="Helical" evidence="6">
    <location>
        <begin position="301"/>
        <end position="323"/>
    </location>
</feature>
<evidence type="ECO:0000256" key="4">
    <source>
        <dbReference type="ARBA" id="ARBA00023136"/>
    </source>
</evidence>
<dbReference type="PANTHER" id="PTHR33048:SF129">
    <property type="entry name" value="INTEGRAL MEMBRANE PROTEIN-RELATED"/>
    <property type="match status" value="1"/>
</dbReference>
<name>A0A084G3U8_PSEDA</name>
<protein>
    <recommendedName>
        <fullName evidence="7">Rhodopsin domain-containing protein</fullName>
    </recommendedName>
</protein>